<organism evidence="4 5">
    <name type="scientific">Electrophorus electricus</name>
    <name type="common">Electric eel</name>
    <name type="synonym">Gymnotus electricus</name>
    <dbReference type="NCBI Taxonomy" id="8005"/>
    <lineage>
        <taxon>Eukaryota</taxon>
        <taxon>Metazoa</taxon>
        <taxon>Chordata</taxon>
        <taxon>Craniata</taxon>
        <taxon>Vertebrata</taxon>
        <taxon>Euteleostomi</taxon>
        <taxon>Actinopterygii</taxon>
        <taxon>Neopterygii</taxon>
        <taxon>Teleostei</taxon>
        <taxon>Ostariophysi</taxon>
        <taxon>Gymnotiformes</taxon>
        <taxon>Gymnotoidei</taxon>
        <taxon>Gymnotidae</taxon>
        <taxon>Electrophorus</taxon>
    </lineage>
</organism>
<dbReference type="PANTHER" id="PTHR48071">
    <property type="entry name" value="SRCR DOMAIN-CONTAINING PROTEIN"/>
    <property type="match status" value="1"/>
</dbReference>
<feature type="disulfide bond" evidence="2">
    <location>
        <begin position="144"/>
        <end position="205"/>
    </location>
</feature>
<dbReference type="FunFam" id="3.10.250.10:FF:000002">
    <property type="entry name" value="Scavenger receptor cysteine-rich type 1 protein M130"/>
    <property type="match status" value="1"/>
</dbReference>
<dbReference type="SMART" id="SM00202">
    <property type="entry name" value="SR"/>
    <property type="match status" value="3"/>
</dbReference>
<reference evidence="5" key="2">
    <citation type="journal article" date="2017" name="Sci. Adv.">
        <title>A tail of two voltages: Proteomic comparison of the three electric organs of the electric eel.</title>
        <authorList>
            <person name="Traeger L.L."/>
            <person name="Sabat G."/>
            <person name="Barrett-Wilt G.A."/>
            <person name="Wells G.B."/>
            <person name="Sussman M.R."/>
        </authorList>
    </citation>
    <scope>NUCLEOTIDE SEQUENCE [LARGE SCALE GENOMIC DNA]</scope>
</reference>
<dbReference type="PRINTS" id="PR00258">
    <property type="entry name" value="SPERACTRCPTR"/>
</dbReference>
<accession>A0A4W4DX84</accession>
<dbReference type="GO" id="GO:0016020">
    <property type="term" value="C:membrane"/>
    <property type="evidence" value="ECO:0007669"/>
    <property type="project" value="InterPro"/>
</dbReference>
<sequence>MYFSVLVGGPRCSGRVEVLHGKSWATVCDADFDQQDAEVVCRELGCGPPVEVLGAAAFGRGEGQVWTEELQCKRNESQIHLCSKSPSIKHNCSHDNDVALVCSGSVRLMNGSNRCAGRVEVLHRGQWGTVCDDEWGMTDAAVVCRELGCGEAVDVLGNAHFGPGSGPVWMDDVDCSGLESTLKKCRSSGMGVSDCHHGRDAGVICSGKLYKSKHIIIFRCLIVTGIVFRSLYGDGPMNELLAILVFSLFFSDRTAVLHYRKCSMVSISCANILGVRLVGGSHCSGRVEVLHGKTWTTVCDADFDQQDAEVVCRELGCGAPVEVLGAAAFGRGEGQVWTEELQCRGNESQIHLCPKSPSIKHNCSHDNDVGL</sequence>
<gene>
    <name evidence="4" type="primary">PRSS12</name>
</gene>
<dbReference type="PROSITE" id="PS50287">
    <property type="entry name" value="SRCR_2"/>
    <property type="match status" value="3"/>
</dbReference>
<dbReference type="Proteomes" id="UP000314983">
    <property type="component" value="Chromosome 7"/>
</dbReference>
<dbReference type="FunFam" id="3.10.250.10:FF:000013">
    <property type="entry name" value="CD163 molecule like 1"/>
    <property type="match status" value="1"/>
</dbReference>
<dbReference type="Ensembl" id="ENSEEET00000003999.2">
    <property type="protein sequence ID" value="ENSEEEP00000003943.2"/>
    <property type="gene ID" value="ENSEEEG00000027373.1"/>
</dbReference>
<feature type="disulfide bond" evidence="2">
    <location>
        <begin position="299"/>
        <end position="363"/>
    </location>
</feature>
<feature type="domain" description="SRCR" evidence="3">
    <location>
        <begin position="106"/>
        <end position="206"/>
    </location>
</feature>
<dbReference type="InterPro" id="IPR036772">
    <property type="entry name" value="SRCR-like_dom_sf"/>
</dbReference>
<reference evidence="5" key="1">
    <citation type="journal article" date="2014" name="Science">
        <title>Nonhuman genetics. Genomic basis for the convergent evolution of electric organs.</title>
        <authorList>
            <person name="Gallant J.R."/>
            <person name="Traeger L.L."/>
            <person name="Volkening J.D."/>
            <person name="Moffett H."/>
            <person name="Chen P.H."/>
            <person name="Novina C.D."/>
            <person name="Phillips G.N.Jr."/>
            <person name="Anand R."/>
            <person name="Wells G.B."/>
            <person name="Pinch M."/>
            <person name="Guth R."/>
            <person name="Unguez G.A."/>
            <person name="Albert J.S."/>
            <person name="Zakon H.H."/>
            <person name="Samanta M.P."/>
            <person name="Sussman M.R."/>
        </authorList>
    </citation>
    <scope>NUCLEOTIDE SEQUENCE [LARGE SCALE GENOMIC DNA]</scope>
</reference>
<comment type="caution">
    <text evidence="2">Lacks conserved residue(s) required for the propagation of feature annotation.</text>
</comment>
<dbReference type="Gene3D" id="3.10.250.10">
    <property type="entry name" value="SRCR-like domain"/>
    <property type="match status" value="3"/>
</dbReference>
<dbReference type="PROSITE" id="PS00420">
    <property type="entry name" value="SRCR_1"/>
    <property type="match status" value="1"/>
</dbReference>
<evidence type="ECO:0000259" key="3">
    <source>
        <dbReference type="PROSITE" id="PS50287"/>
    </source>
</evidence>
<dbReference type="SUPFAM" id="SSF56487">
    <property type="entry name" value="SRCR-like"/>
    <property type="match status" value="3"/>
</dbReference>
<evidence type="ECO:0000256" key="1">
    <source>
        <dbReference type="ARBA" id="ARBA00023157"/>
    </source>
</evidence>
<reference evidence="4" key="4">
    <citation type="submission" date="2025-08" db="UniProtKB">
        <authorList>
            <consortium name="Ensembl"/>
        </authorList>
    </citation>
    <scope>IDENTIFICATION</scope>
</reference>
<keyword evidence="1 2" id="KW-1015">Disulfide bond</keyword>
<feature type="disulfide bond" evidence="2">
    <location>
        <begin position="28"/>
        <end position="92"/>
    </location>
</feature>
<dbReference type="PANTHER" id="PTHR48071:SF18">
    <property type="entry name" value="DELETED IN MALIGNANT BRAIN TUMORS 1 PROTEIN-RELATED"/>
    <property type="match status" value="1"/>
</dbReference>
<reference evidence="4" key="5">
    <citation type="submission" date="2025-09" db="UniProtKB">
        <authorList>
            <consortium name="Ensembl"/>
        </authorList>
    </citation>
    <scope>IDENTIFICATION</scope>
</reference>
<dbReference type="OMA" id="CHREFGI"/>
<protein>
    <recommendedName>
        <fullName evidence="3">SRCR domain-containing protein</fullName>
    </recommendedName>
</protein>
<keyword evidence="5" id="KW-1185">Reference proteome</keyword>
<dbReference type="Pfam" id="PF00530">
    <property type="entry name" value="SRCR"/>
    <property type="match status" value="3"/>
</dbReference>
<feature type="domain" description="SRCR" evidence="3">
    <location>
        <begin position="275"/>
        <end position="371"/>
    </location>
</feature>
<feature type="disulfide bond" evidence="2">
    <location>
        <begin position="175"/>
        <end position="185"/>
    </location>
</feature>
<dbReference type="FunFam" id="3.10.250.10:FF:000009">
    <property type="entry name" value="WC1"/>
    <property type="match status" value="1"/>
</dbReference>
<feature type="disulfide bond" evidence="2">
    <location>
        <begin position="343"/>
        <end position="353"/>
    </location>
</feature>
<feature type="domain" description="SRCR" evidence="3">
    <location>
        <begin position="3"/>
        <end position="103"/>
    </location>
</feature>
<evidence type="ECO:0000256" key="2">
    <source>
        <dbReference type="PROSITE-ProRule" id="PRU00196"/>
    </source>
</evidence>
<name>A0A4W4DX84_ELEEL</name>
<dbReference type="InterPro" id="IPR001190">
    <property type="entry name" value="SRCR"/>
</dbReference>
<evidence type="ECO:0000313" key="4">
    <source>
        <dbReference type="Ensembl" id="ENSEEEP00000003943.2"/>
    </source>
</evidence>
<proteinExistence type="predicted"/>
<evidence type="ECO:0000313" key="5">
    <source>
        <dbReference type="Proteomes" id="UP000314983"/>
    </source>
</evidence>
<feature type="disulfide bond" evidence="2">
    <location>
        <begin position="131"/>
        <end position="195"/>
    </location>
</feature>
<feature type="disulfide bond" evidence="2">
    <location>
        <begin position="72"/>
        <end position="82"/>
    </location>
</feature>
<feature type="disulfide bond" evidence="2">
    <location>
        <begin position="41"/>
        <end position="102"/>
    </location>
</feature>
<dbReference type="AlphaFoldDB" id="A0A4W4DX84"/>
<dbReference type="GeneTree" id="ENSGT00940000163299"/>
<reference evidence="4" key="3">
    <citation type="submission" date="2020-05" db="EMBL/GenBank/DDBJ databases">
        <title>Electrophorus electricus (electric eel) genome, fEleEle1, primary haplotype.</title>
        <authorList>
            <person name="Myers G."/>
            <person name="Meyer A."/>
            <person name="Fedrigo O."/>
            <person name="Formenti G."/>
            <person name="Rhie A."/>
            <person name="Tracey A."/>
            <person name="Sims Y."/>
            <person name="Jarvis E.D."/>
        </authorList>
    </citation>
    <scope>NUCLEOTIDE SEQUENCE [LARGE SCALE GENOMIC DNA]</scope>
</reference>